<reference evidence="5" key="1">
    <citation type="submission" date="2016-10" db="EMBL/GenBank/DDBJ databases">
        <authorList>
            <person name="Varghese N."/>
            <person name="Submissions S."/>
        </authorList>
    </citation>
    <scope>NUCLEOTIDE SEQUENCE [LARGE SCALE GENOMIC DNA]</scope>
    <source>
        <strain evidence="5">DSM 3669</strain>
    </source>
</reference>
<dbReference type="Gene3D" id="2.50.20.20">
    <property type="match status" value="1"/>
</dbReference>
<name>A0A1I6DK85_9FIRM</name>
<feature type="region of interest" description="Disordered" evidence="2">
    <location>
        <begin position="443"/>
        <end position="462"/>
    </location>
</feature>
<sequence length="462" mass="51242">MEFQPINQLKEEKMRMKQINRITVLVFVLLFSISSLAYAAPLQKSQLLDVLPGEPGAELTRAEFGAMLVKAADLQHGNSVEKLPADVNADAWYADSIKTLLSADIIRGFADGTVKPDKAISQTEAVVMVARALGLPRVEPARAVGDKISLADSHWAHDTYSWMVSEGLVTGVNAKQTMTPDAGAALLVNVFGTADECAEINAKIETANKDIKSLRMAGDMQMQMDMGQAPDVQTKASMQSELVLDKGMHMVMETAVPVKGEEKSFTVEQYMTNEGIFMNMPDPATNKASWKRIPKDMLPNMMDLLKQQSNPLSEEMKKMFHFRYLGEENLGDREVIKMAFYGEIKDFSQMLAALGQFNSQLQQTVSQAGGLLKSVSYLGKMYVDKETYLPVQVKNFSVVTYADKFQGQPFPIKSIRVEYDFKYSDYNQEINITLPEEALQAEELDLTPPADVNGGQSQEGNK</sequence>
<dbReference type="RefSeq" id="WP_092483162.1">
    <property type="nucleotide sequence ID" value="NZ_FOYM01000012.1"/>
</dbReference>
<accession>A0A1I6DK85</accession>
<dbReference type="Pfam" id="PF00395">
    <property type="entry name" value="SLH"/>
    <property type="match status" value="1"/>
</dbReference>
<gene>
    <name evidence="4" type="ORF">SAMN05660706_11288</name>
</gene>
<keyword evidence="1" id="KW-0677">Repeat</keyword>
<evidence type="ECO:0000256" key="1">
    <source>
        <dbReference type="ARBA" id="ARBA00022737"/>
    </source>
</evidence>
<dbReference type="STRING" id="39060.SAMN05660706_11288"/>
<dbReference type="PROSITE" id="PS51272">
    <property type="entry name" value="SLH"/>
    <property type="match status" value="1"/>
</dbReference>
<evidence type="ECO:0000259" key="3">
    <source>
        <dbReference type="PROSITE" id="PS51272"/>
    </source>
</evidence>
<dbReference type="InterPro" id="IPR001119">
    <property type="entry name" value="SLH_dom"/>
</dbReference>
<organism evidence="4 5">
    <name type="scientific">Desulfoscipio geothermicus DSM 3669</name>
    <dbReference type="NCBI Taxonomy" id="1121426"/>
    <lineage>
        <taxon>Bacteria</taxon>
        <taxon>Bacillati</taxon>
        <taxon>Bacillota</taxon>
        <taxon>Clostridia</taxon>
        <taxon>Eubacteriales</taxon>
        <taxon>Desulfallaceae</taxon>
        <taxon>Desulfoscipio</taxon>
    </lineage>
</organism>
<evidence type="ECO:0000313" key="5">
    <source>
        <dbReference type="Proteomes" id="UP000199584"/>
    </source>
</evidence>
<dbReference type="InterPro" id="IPR046720">
    <property type="entry name" value="DUF6612"/>
</dbReference>
<protein>
    <submittedName>
        <fullName evidence="4">S-layer homology domain-containing protein</fullName>
    </submittedName>
</protein>
<dbReference type="Pfam" id="PF20316">
    <property type="entry name" value="DUF6612"/>
    <property type="match status" value="1"/>
</dbReference>
<proteinExistence type="predicted"/>
<evidence type="ECO:0000256" key="2">
    <source>
        <dbReference type="SAM" id="MobiDB-lite"/>
    </source>
</evidence>
<evidence type="ECO:0000313" key="4">
    <source>
        <dbReference type="EMBL" id="SFR05752.1"/>
    </source>
</evidence>
<dbReference type="Proteomes" id="UP000199584">
    <property type="component" value="Unassembled WGS sequence"/>
</dbReference>
<keyword evidence="5" id="KW-1185">Reference proteome</keyword>
<dbReference type="EMBL" id="FOYM01000012">
    <property type="protein sequence ID" value="SFR05752.1"/>
    <property type="molecule type" value="Genomic_DNA"/>
</dbReference>
<dbReference type="OrthoDB" id="1957331at2"/>
<feature type="domain" description="SLH" evidence="3">
    <location>
        <begin position="80"/>
        <end position="143"/>
    </location>
</feature>
<dbReference type="AlphaFoldDB" id="A0A1I6DK85"/>